<evidence type="ECO:0000313" key="2">
    <source>
        <dbReference type="Proteomes" id="UP000824023"/>
    </source>
</evidence>
<comment type="caution">
    <text evidence="1">The sequence shown here is derived from an EMBL/GenBank/DDBJ whole genome shotgun (WGS) entry which is preliminary data.</text>
</comment>
<accession>A0A9D2A499</accession>
<reference evidence="1" key="1">
    <citation type="journal article" date="2021" name="PeerJ">
        <title>Extensive microbial diversity within the chicken gut microbiome revealed by metagenomics and culture.</title>
        <authorList>
            <person name="Gilroy R."/>
            <person name="Ravi A."/>
            <person name="Getino M."/>
            <person name="Pursley I."/>
            <person name="Horton D.L."/>
            <person name="Alikhan N.F."/>
            <person name="Baker D."/>
            <person name="Gharbi K."/>
            <person name="Hall N."/>
            <person name="Watson M."/>
            <person name="Adriaenssens E.M."/>
            <person name="Foster-Nyarko E."/>
            <person name="Jarju S."/>
            <person name="Secka A."/>
            <person name="Antonio M."/>
            <person name="Oren A."/>
            <person name="Chaudhuri R.R."/>
            <person name="La Ragione R."/>
            <person name="Hildebrand F."/>
            <person name="Pallen M.J."/>
        </authorList>
    </citation>
    <scope>NUCLEOTIDE SEQUENCE</scope>
    <source>
        <strain evidence="1">ChiHjej12B11-24981</strain>
    </source>
</reference>
<dbReference type="SUPFAM" id="SSF46565">
    <property type="entry name" value="Chaperone J-domain"/>
    <property type="match status" value="1"/>
</dbReference>
<dbReference type="Proteomes" id="UP000824023">
    <property type="component" value="Unassembled WGS sequence"/>
</dbReference>
<organism evidence="1 2">
    <name type="scientific">Candidatus Bacteroides merdipullorum</name>
    <dbReference type="NCBI Taxonomy" id="2838474"/>
    <lineage>
        <taxon>Bacteria</taxon>
        <taxon>Pseudomonadati</taxon>
        <taxon>Bacteroidota</taxon>
        <taxon>Bacteroidia</taxon>
        <taxon>Bacteroidales</taxon>
        <taxon>Bacteroidaceae</taxon>
        <taxon>Bacteroides</taxon>
    </lineage>
</organism>
<dbReference type="InterPro" id="IPR036869">
    <property type="entry name" value="J_dom_sf"/>
</dbReference>
<sequence>RLALKHHPDRVATLGEDVRKAAEEKFQEINNAKEQIYKARGMK</sequence>
<protein>
    <submittedName>
        <fullName evidence="1">Molecular chaperone DjlA</fullName>
    </submittedName>
</protein>
<feature type="non-terminal residue" evidence="1">
    <location>
        <position position="1"/>
    </location>
</feature>
<reference evidence="1" key="2">
    <citation type="submission" date="2021-04" db="EMBL/GenBank/DDBJ databases">
        <authorList>
            <person name="Gilroy R."/>
        </authorList>
    </citation>
    <scope>NUCLEOTIDE SEQUENCE</scope>
    <source>
        <strain evidence="1">ChiHjej12B11-24981</strain>
    </source>
</reference>
<dbReference type="AlphaFoldDB" id="A0A9D2A499"/>
<gene>
    <name evidence="1" type="ORF">H9819_01515</name>
</gene>
<dbReference type="Gene3D" id="1.10.287.110">
    <property type="entry name" value="DnaJ domain"/>
    <property type="match status" value="1"/>
</dbReference>
<proteinExistence type="predicted"/>
<name>A0A9D2A499_9BACE</name>
<dbReference type="EMBL" id="DXCK01000027">
    <property type="protein sequence ID" value="HIZ00919.1"/>
    <property type="molecule type" value="Genomic_DNA"/>
</dbReference>
<evidence type="ECO:0000313" key="1">
    <source>
        <dbReference type="EMBL" id="HIZ00919.1"/>
    </source>
</evidence>